<keyword evidence="5" id="KW-1185">Reference proteome</keyword>
<reference evidence="4 5" key="1">
    <citation type="submission" date="2019-05" db="EMBL/GenBank/DDBJ databases">
        <title>Mikania micrantha, genome provides insights into the molecular mechanism of rapid growth.</title>
        <authorList>
            <person name="Liu B."/>
        </authorList>
    </citation>
    <scope>NUCLEOTIDE SEQUENCE [LARGE SCALE GENOMIC DNA]</scope>
    <source>
        <strain evidence="4">NLD-2019</strain>
        <tissue evidence="4">Leaf</tissue>
    </source>
</reference>
<keyword evidence="1" id="KW-0479">Metal-binding</keyword>
<organism evidence="4 5">
    <name type="scientific">Mikania micrantha</name>
    <name type="common">bitter vine</name>
    <dbReference type="NCBI Taxonomy" id="192012"/>
    <lineage>
        <taxon>Eukaryota</taxon>
        <taxon>Viridiplantae</taxon>
        <taxon>Streptophyta</taxon>
        <taxon>Embryophyta</taxon>
        <taxon>Tracheophyta</taxon>
        <taxon>Spermatophyta</taxon>
        <taxon>Magnoliopsida</taxon>
        <taxon>eudicotyledons</taxon>
        <taxon>Gunneridae</taxon>
        <taxon>Pentapetalae</taxon>
        <taxon>asterids</taxon>
        <taxon>campanulids</taxon>
        <taxon>Asterales</taxon>
        <taxon>Asteraceae</taxon>
        <taxon>Asteroideae</taxon>
        <taxon>Heliantheae alliance</taxon>
        <taxon>Eupatorieae</taxon>
        <taxon>Mikania</taxon>
    </lineage>
</organism>
<dbReference type="AlphaFoldDB" id="A0A5N6MAW1"/>
<dbReference type="InterPro" id="IPR001878">
    <property type="entry name" value="Znf_CCHC"/>
</dbReference>
<dbReference type="GO" id="GO:0003676">
    <property type="term" value="F:nucleic acid binding"/>
    <property type="evidence" value="ECO:0007669"/>
    <property type="project" value="InterPro"/>
</dbReference>
<comment type="caution">
    <text evidence="4">The sequence shown here is derived from an EMBL/GenBank/DDBJ whole genome shotgun (WGS) entry which is preliminary data.</text>
</comment>
<dbReference type="EMBL" id="SZYD01000016">
    <property type="protein sequence ID" value="KAD3337533.1"/>
    <property type="molecule type" value="Genomic_DNA"/>
</dbReference>
<dbReference type="InterPro" id="IPR036875">
    <property type="entry name" value="Znf_CCHC_sf"/>
</dbReference>
<evidence type="ECO:0000256" key="1">
    <source>
        <dbReference type="PROSITE-ProRule" id="PRU00047"/>
    </source>
</evidence>
<dbReference type="GO" id="GO:0008270">
    <property type="term" value="F:zinc ion binding"/>
    <property type="evidence" value="ECO:0007669"/>
    <property type="project" value="UniProtKB-KW"/>
</dbReference>
<feature type="domain" description="CCHC-type" evidence="3">
    <location>
        <begin position="27"/>
        <end position="43"/>
    </location>
</feature>
<dbReference type="SMART" id="SM00343">
    <property type="entry name" value="ZnF_C2HC"/>
    <property type="match status" value="1"/>
</dbReference>
<keyword evidence="1" id="KW-0863">Zinc-finger</keyword>
<proteinExistence type="predicted"/>
<evidence type="ECO:0000259" key="3">
    <source>
        <dbReference type="PROSITE" id="PS50158"/>
    </source>
</evidence>
<dbReference type="Gene3D" id="4.10.60.10">
    <property type="entry name" value="Zinc finger, CCHC-type"/>
    <property type="match status" value="1"/>
</dbReference>
<evidence type="ECO:0000313" key="4">
    <source>
        <dbReference type="EMBL" id="KAD3337533.1"/>
    </source>
</evidence>
<gene>
    <name evidence="4" type="ORF">E3N88_33053</name>
</gene>
<sequence>MGSIVTAKPINNKNNPESKAPLPEEHKCFECNKMEHLRRNCPEYLAKQRMNKANGVGPSGFSIYVIEHFTASNNTWVFALDVVTTSLISCRNLKSGNKATWNSSLVMGKVVEYPFLQL</sequence>
<dbReference type="Proteomes" id="UP000326396">
    <property type="component" value="Linkage Group LG6"/>
</dbReference>
<dbReference type="SUPFAM" id="SSF57756">
    <property type="entry name" value="Retrovirus zinc finger-like domains"/>
    <property type="match status" value="1"/>
</dbReference>
<keyword evidence="1" id="KW-0862">Zinc</keyword>
<evidence type="ECO:0000313" key="5">
    <source>
        <dbReference type="Proteomes" id="UP000326396"/>
    </source>
</evidence>
<evidence type="ECO:0000256" key="2">
    <source>
        <dbReference type="SAM" id="MobiDB-lite"/>
    </source>
</evidence>
<dbReference type="PROSITE" id="PS50158">
    <property type="entry name" value="ZF_CCHC"/>
    <property type="match status" value="1"/>
</dbReference>
<protein>
    <recommendedName>
        <fullName evidence="3">CCHC-type domain-containing protein</fullName>
    </recommendedName>
</protein>
<feature type="region of interest" description="Disordered" evidence="2">
    <location>
        <begin position="1"/>
        <end position="23"/>
    </location>
</feature>
<accession>A0A5N6MAW1</accession>
<name>A0A5N6MAW1_9ASTR</name>
<dbReference type="OrthoDB" id="1920930at2759"/>